<dbReference type="Proteomes" id="UP000766550">
    <property type="component" value="Unassembled WGS sequence"/>
</dbReference>
<dbReference type="AlphaFoldDB" id="A0A8J7YFG0"/>
<dbReference type="EMBL" id="JAHQXF010000004">
    <property type="protein sequence ID" value="MBV0926241.1"/>
    <property type="molecule type" value="Genomic_DNA"/>
</dbReference>
<evidence type="ECO:0000313" key="1">
    <source>
        <dbReference type="EMBL" id="MBV0926241.1"/>
    </source>
</evidence>
<keyword evidence="2" id="KW-1185">Reference proteome</keyword>
<protein>
    <submittedName>
        <fullName evidence="1">Uncharacterized protein</fullName>
    </submittedName>
</protein>
<dbReference type="OrthoDB" id="78091at2157"/>
<name>A0A8J7YFG0_9EURY</name>
<organism evidence="1 2">
    <name type="scientific">Haloarcula limicola</name>
    <dbReference type="NCBI Taxonomy" id="1429915"/>
    <lineage>
        <taxon>Archaea</taxon>
        <taxon>Methanobacteriati</taxon>
        <taxon>Methanobacteriota</taxon>
        <taxon>Stenosarchaea group</taxon>
        <taxon>Halobacteria</taxon>
        <taxon>Halobacteriales</taxon>
        <taxon>Haloarculaceae</taxon>
        <taxon>Haloarcula</taxon>
    </lineage>
</organism>
<accession>A0A8J7YFG0</accession>
<proteinExistence type="predicted"/>
<gene>
    <name evidence="1" type="ORF">KTS45_18700</name>
</gene>
<comment type="caution">
    <text evidence="1">The sequence shown here is derived from an EMBL/GenBank/DDBJ whole genome shotgun (WGS) entry which is preliminary data.</text>
</comment>
<reference evidence="1 2" key="1">
    <citation type="submission" date="2021-06" db="EMBL/GenBank/DDBJ databases">
        <title>New haloarchaea isolates fom saline soil.</title>
        <authorList>
            <person name="Duran-Viseras A."/>
            <person name="Sanchez-Porro C.S."/>
            <person name="Ventosa A."/>
        </authorList>
    </citation>
    <scope>NUCLEOTIDE SEQUENCE [LARGE SCALE GENOMIC DNA]</scope>
    <source>
        <strain evidence="1 2">JCM 183640</strain>
    </source>
</reference>
<evidence type="ECO:0000313" key="2">
    <source>
        <dbReference type="Proteomes" id="UP000766550"/>
    </source>
</evidence>
<dbReference type="RefSeq" id="WP_162319359.1">
    <property type="nucleotide sequence ID" value="NZ_JAHQXF010000004.1"/>
</dbReference>
<sequence length="451" mass="50861">MSGGFSRDELADAVLAELLTYLQSGSLNTDVITDAIVPSELEISEWERLQRVHFCLAPQISEFCTSIWDDLRGIKTVTDRERNKTRGAVEGQVDWGQTIQTRAETGFSDRSTFVCSAPVSEYDIPENRVLKRLLWEVERTVDTLRDVDQPWRYEPWNETDLDRFQRRYRRNIHLSRMPDGEACTVTGRDFTAARQARTAMYRTAARWLSVLQKMRREEYADPDVQAVLSHSLVLPATDARLLELFTTFKLVKALQEIVPGLTLQPIESGDSPVARLANDETAVWIDVYHDQTGTLSFHEPLPDGVESSLPADPGYFRDYVASQTAYKRVAGRMSDSSPRLALYRGRPDIVVEIRTSQDSQPTAVLLGEVKQTTRQETFREGLKELIEYWHHGQSANRRLASPGEPVTLGFVTTNGLGARQSAGPCFHVDAAGSFQQVLETLFARSIFPSIS</sequence>